<keyword evidence="4 7" id="KW-0418">Kinase</keyword>
<gene>
    <name evidence="7" type="primary">aroK</name>
    <name evidence="8" type="ORF">HPE63_10905</name>
</gene>
<dbReference type="EC" id="2.7.1.71" evidence="7"/>
<evidence type="ECO:0000256" key="7">
    <source>
        <dbReference type="HAMAP-Rule" id="MF_00109"/>
    </source>
</evidence>
<organism evidence="8 9">
    <name type="scientific">Maribacter arenosus</name>
    <dbReference type="NCBI Taxonomy" id="1854708"/>
    <lineage>
        <taxon>Bacteria</taxon>
        <taxon>Pseudomonadati</taxon>
        <taxon>Bacteroidota</taxon>
        <taxon>Flavobacteriia</taxon>
        <taxon>Flavobacteriales</taxon>
        <taxon>Flavobacteriaceae</taxon>
        <taxon>Maribacter</taxon>
    </lineage>
</organism>
<dbReference type="PANTHER" id="PTHR21087">
    <property type="entry name" value="SHIKIMATE KINASE"/>
    <property type="match status" value="1"/>
</dbReference>
<protein>
    <recommendedName>
        <fullName evidence="7">Shikimate kinase</fullName>
        <shortName evidence="7">SK</shortName>
        <ecNumber evidence="7">2.7.1.71</ecNumber>
    </recommendedName>
</protein>
<dbReference type="InterPro" id="IPR000623">
    <property type="entry name" value="Shikimate_kinase/TSH1"/>
</dbReference>
<feature type="binding site" evidence="7">
    <location>
        <position position="141"/>
    </location>
    <ligand>
        <name>substrate</name>
    </ligand>
</feature>
<evidence type="ECO:0000313" key="8">
    <source>
        <dbReference type="EMBL" id="MBD0851179.1"/>
    </source>
</evidence>
<feature type="binding site" evidence="7">
    <location>
        <position position="79"/>
    </location>
    <ligand>
        <name>substrate</name>
    </ligand>
</feature>
<keyword evidence="7" id="KW-0460">Magnesium</keyword>
<comment type="pathway">
    <text evidence="7">Metabolic intermediate biosynthesis; chorismate biosynthesis; chorismate from D-erythrose 4-phosphate and phosphoenolpyruvate: step 5/7.</text>
</comment>
<comment type="caution">
    <text evidence="7">Lacks conserved residue(s) required for the propagation of feature annotation.</text>
</comment>
<dbReference type="PANTHER" id="PTHR21087:SF16">
    <property type="entry name" value="SHIKIMATE KINASE 1, CHLOROPLASTIC"/>
    <property type="match status" value="1"/>
</dbReference>
<evidence type="ECO:0000256" key="4">
    <source>
        <dbReference type="ARBA" id="ARBA00022777"/>
    </source>
</evidence>
<sequence>MKIVLVGYMGSGKSTIGKMLAKKLGIAFIDLDEYIEESEDMGIPKIFKTKGEVYFRKKEYEYLGEILNDQKNFVLSTGGGTPCYGENMNAINKATSNVFYLQVTIAALIERLALEKAERPLIANIPDRELPDFIGKHLFERSFFYAKAKHTINSNGKEVGTLVTEIQGLLV</sequence>
<dbReference type="Gene3D" id="3.40.50.300">
    <property type="entry name" value="P-loop containing nucleotide triphosphate hydrolases"/>
    <property type="match status" value="1"/>
</dbReference>
<dbReference type="HAMAP" id="MF_00109">
    <property type="entry name" value="Shikimate_kinase"/>
    <property type="match status" value="1"/>
</dbReference>
<dbReference type="CDD" id="cd00464">
    <property type="entry name" value="SK"/>
    <property type="match status" value="1"/>
</dbReference>
<reference evidence="8 9" key="1">
    <citation type="submission" date="2020-05" db="EMBL/GenBank/DDBJ databases">
        <title>The draft genome sequence of Maribacter arenosus CAU 1321.</title>
        <authorList>
            <person name="Mu L."/>
        </authorList>
    </citation>
    <scope>NUCLEOTIDE SEQUENCE [LARGE SCALE GENOMIC DNA]</scope>
    <source>
        <strain evidence="8 9">CAU 1321</strain>
    </source>
</reference>
<dbReference type="EMBL" id="JABTCG010000003">
    <property type="protein sequence ID" value="MBD0851179.1"/>
    <property type="molecule type" value="Genomic_DNA"/>
</dbReference>
<evidence type="ECO:0000256" key="3">
    <source>
        <dbReference type="ARBA" id="ARBA00022741"/>
    </source>
</evidence>
<dbReference type="RefSeq" id="WP_188314294.1">
    <property type="nucleotide sequence ID" value="NZ_JABTCG010000003.1"/>
</dbReference>
<keyword evidence="3 7" id="KW-0547">Nucleotide-binding</keyword>
<comment type="function">
    <text evidence="7">Catalyzes the specific phosphorylation of the 3-hydroxyl group of shikimic acid using ATP as a cosubstrate.</text>
</comment>
<comment type="subunit">
    <text evidence="7">Monomer.</text>
</comment>
<keyword evidence="5 7" id="KW-0067">ATP-binding</keyword>
<feature type="binding site" evidence="7">
    <location>
        <position position="56"/>
    </location>
    <ligand>
        <name>substrate</name>
    </ligand>
</feature>
<evidence type="ECO:0000256" key="5">
    <source>
        <dbReference type="ARBA" id="ARBA00022840"/>
    </source>
</evidence>
<comment type="subcellular location">
    <subcellularLocation>
        <location evidence="7">Cytoplasm</location>
    </subcellularLocation>
</comment>
<evidence type="ECO:0000256" key="1">
    <source>
        <dbReference type="ARBA" id="ARBA00022605"/>
    </source>
</evidence>
<comment type="caution">
    <text evidence="8">The sequence shown here is derived from an EMBL/GenBank/DDBJ whole genome shotgun (WGS) entry which is preliminary data.</text>
</comment>
<feature type="binding site" evidence="7">
    <location>
        <position position="119"/>
    </location>
    <ligand>
        <name>ATP</name>
        <dbReference type="ChEBI" id="CHEBI:30616"/>
    </ligand>
</feature>
<comment type="cofactor">
    <cofactor evidence="7">
        <name>Mg(2+)</name>
        <dbReference type="ChEBI" id="CHEBI:18420"/>
    </cofactor>
    <text evidence="7">Binds 1 Mg(2+) ion per subunit.</text>
</comment>
<evidence type="ECO:0000313" key="9">
    <source>
        <dbReference type="Proteomes" id="UP000598350"/>
    </source>
</evidence>
<feature type="binding site" evidence="7">
    <location>
        <begin position="10"/>
        <end position="15"/>
    </location>
    <ligand>
        <name>ATP</name>
        <dbReference type="ChEBI" id="CHEBI:30616"/>
    </ligand>
</feature>
<evidence type="ECO:0000256" key="6">
    <source>
        <dbReference type="ARBA" id="ARBA00023141"/>
    </source>
</evidence>
<comment type="catalytic activity">
    <reaction evidence="7">
        <text>shikimate + ATP = 3-phosphoshikimate + ADP + H(+)</text>
        <dbReference type="Rhea" id="RHEA:13121"/>
        <dbReference type="ChEBI" id="CHEBI:15378"/>
        <dbReference type="ChEBI" id="CHEBI:30616"/>
        <dbReference type="ChEBI" id="CHEBI:36208"/>
        <dbReference type="ChEBI" id="CHEBI:145989"/>
        <dbReference type="ChEBI" id="CHEBI:456216"/>
        <dbReference type="EC" id="2.7.1.71"/>
    </reaction>
</comment>
<proteinExistence type="inferred from homology"/>
<dbReference type="Pfam" id="PF01202">
    <property type="entry name" value="SKI"/>
    <property type="match status" value="1"/>
</dbReference>
<feature type="binding site" evidence="7">
    <location>
        <position position="32"/>
    </location>
    <ligand>
        <name>substrate</name>
    </ligand>
</feature>
<dbReference type="InterPro" id="IPR031322">
    <property type="entry name" value="Shikimate/glucono_kinase"/>
</dbReference>
<keyword evidence="2 7" id="KW-0808">Transferase</keyword>
<comment type="similarity">
    <text evidence="7">Belongs to the shikimate kinase family.</text>
</comment>
<feature type="binding site" evidence="7">
    <location>
        <position position="14"/>
    </location>
    <ligand>
        <name>Mg(2+)</name>
        <dbReference type="ChEBI" id="CHEBI:18420"/>
    </ligand>
</feature>
<keyword evidence="7" id="KW-0479">Metal-binding</keyword>
<dbReference type="SUPFAM" id="SSF52540">
    <property type="entry name" value="P-loop containing nucleoside triphosphate hydrolases"/>
    <property type="match status" value="1"/>
</dbReference>
<keyword evidence="9" id="KW-1185">Reference proteome</keyword>
<accession>A0ABR7VC11</accession>
<dbReference type="InterPro" id="IPR027417">
    <property type="entry name" value="P-loop_NTPase"/>
</dbReference>
<keyword evidence="1 7" id="KW-0028">Amino-acid biosynthesis</keyword>
<evidence type="ECO:0000256" key="2">
    <source>
        <dbReference type="ARBA" id="ARBA00022679"/>
    </source>
</evidence>
<dbReference type="PRINTS" id="PR01100">
    <property type="entry name" value="SHIKIMTKNASE"/>
</dbReference>
<keyword evidence="7" id="KW-0963">Cytoplasm</keyword>
<keyword evidence="6 7" id="KW-0057">Aromatic amino acid biosynthesis</keyword>
<name>A0ABR7VC11_9FLAO</name>
<dbReference type="Proteomes" id="UP000598350">
    <property type="component" value="Unassembled WGS sequence"/>
</dbReference>